<protein>
    <submittedName>
        <fullName evidence="6">Family 43 glycosylhydrolase</fullName>
    </submittedName>
</protein>
<evidence type="ECO:0000256" key="5">
    <source>
        <dbReference type="SAM" id="SignalP"/>
    </source>
</evidence>
<dbReference type="Proteomes" id="UP001162741">
    <property type="component" value="Chromosome"/>
</dbReference>
<keyword evidence="7" id="KW-1185">Reference proteome</keyword>
<feature type="chain" id="PRO_5046407975" evidence="5">
    <location>
        <begin position="21"/>
        <end position="326"/>
    </location>
</feature>
<evidence type="ECO:0000313" key="6">
    <source>
        <dbReference type="EMBL" id="UYQ94180.1"/>
    </source>
</evidence>
<evidence type="ECO:0000256" key="3">
    <source>
        <dbReference type="ARBA" id="ARBA00023295"/>
    </source>
</evidence>
<dbReference type="PANTHER" id="PTHR35279">
    <property type="match status" value="1"/>
</dbReference>
<evidence type="ECO:0000313" key="7">
    <source>
        <dbReference type="Proteomes" id="UP001162741"/>
    </source>
</evidence>
<organism evidence="6 7">
    <name type="scientific">Chitinophaga horti</name>
    <dbReference type="NCBI Taxonomy" id="2920382"/>
    <lineage>
        <taxon>Bacteria</taxon>
        <taxon>Pseudomonadati</taxon>
        <taxon>Bacteroidota</taxon>
        <taxon>Chitinophagia</taxon>
        <taxon>Chitinophagales</taxon>
        <taxon>Chitinophagaceae</taxon>
        <taxon>Chitinophaga</taxon>
    </lineage>
</organism>
<keyword evidence="2 4" id="KW-0378">Hydrolase</keyword>
<dbReference type="InterPro" id="IPR006710">
    <property type="entry name" value="Glyco_hydro_43"/>
</dbReference>
<dbReference type="Pfam" id="PF04616">
    <property type="entry name" value="Glyco_hydro_43"/>
    <property type="match status" value="1"/>
</dbReference>
<evidence type="ECO:0000256" key="4">
    <source>
        <dbReference type="RuleBase" id="RU361187"/>
    </source>
</evidence>
<sequence>MKFYALLLSAFLLSATTTTAQQFVMKYGDTSRKGLPYSKDPHVVSFKGRYLMYFSIPPFANNPASGWNIGIAESKDLVQWNKVGEIRPAAGAAYEQKGLCAPGAIVRNDTVHLFYQTYGNGKNDAICHAWSADGLTFTRNSSNPIFHPTGSWTSGRAIDAEVAFFNNKYFLYFATRDTAMKIQMIGVATAPAHTNFNRDQWKQAAGKPILYPQLDWEGECIEGASIIERGNRLFMFYAGAYNNAPQQIGLAVSEDGINWQRLSQQPFLPNGKPGEWNSSESGHPHIFDDKDGRTYLFYQGNNDKGRTWLLTQEEVFWDGKSFKRKG</sequence>
<feature type="signal peptide" evidence="5">
    <location>
        <begin position="1"/>
        <end position="20"/>
    </location>
</feature>
<dbReference type="InterPro" id="IPR023296">
    <property type="entry name" value="Glyco_hydro_beta-prop_sf"/>
</dbReference>
<dbReference type="PANTHER" id="PTHR35279:SF1">
    <property type="entry name" value="ARABINANASE_LEVANSUCRASE_INVERTASE"/>
    <property type="match status" value="1"/>
</dbReference>
<keyword evidence="5" id="KW-0732">Signal</keyword>
<dbReference type="RefSeq" id="WP_264282122.1">
    <property type="nucleotide sequence ID" value="NZ_CP107006.1"/>
</dbReference>
<gene>
    <name evidence="6" type="ORF">MKQ68_03625</name>
</gene>
<evidence type="ECO:0000256" key="2">
    <source>
        <dbReference type="ARBA" id="ARBA00022801"/>
    </source>
</evidence>
<keyword evidence="3 4" id="KW-0326">Glycosidase</keyword>
<reference evidence="6" key="1">
    <citation type="submission" date="2022-10" db="EMBL/GenBank/DDBJ databases">
        <title>Chitinophaga sp. nov., isolated from soil.</title>
        <authorList>
            <person name="Jeon C.O."/>
        </authorList>
    </citation>
    <scope>NUCLEOTIDE SEQUENCE</scope>
    <source>
        <strain evidence="6">R8</strain>
    </source>
</reference>
<name>A0ABY6J3U4_9BACT</name>
<dbReference type="EMBL" id="CP107006">
    <property type="protein sequence ID" value="UYQ94180.1"/>
    <property type="molecule type" value="Genomic_DNA"/>
</dbReference>
<comment type="similarity">
    <text evidence="1 4">Belongs to the glycosyl hydrolase 43 family.</text>
</comment>
<dbReference type="Gene3D" id="2.115.10.20">
    <property type="entry name" value="Glycosyl hydrolase domain, family 43"/>
    <property type="match status" value="3"/>
</dbReference>
<dbReference type="SUPFAM" id="SSF75005">
    <property type="entry name" value="Arabinanase/levansucrase/invertase"/>
    <property type="match status" value="1"/>
</dbReference>
<evidence type="ECO:0000256" key="1">
    <source>
        <dbReference type="ARBA" id="ARBA00009865"/>
    </source>
</evidence>
<proteinExistence type="inferred from homology"/>
<accession>A0ABY6J3U4</accession>